<organism evidence="1 2">
    <name type="scientific">Leptolyngbya boryana NIES-2135</name>
    <dbReference type="NCBI Taxonomy" id="1973484"/>
    <lineage>
        <taxon>Bacteria</taxon>
        <taxon>Bacillati</taxon>
        <taxon>Cyanobacteriota</taxon>
        <taxon>Cyanophyceae</taxon>
        <taxon>Leptolyngbyales</taxon>
        <taxon>Leptolyngbyaceae</taxon>
        <taxon>Leptolyngbya group</taxon>
        <taxon>Leptolyngbya</taxon>
    </lineage>
</organism>
<dbReference type="CDD" id="cd03062">
    <property type="entry name" value="TRX_Fd_Sucrase"/>
    <property type="match status" value="1"/>
</dbReference>
<dbReference type="Pfam" id="PF06999">
    <property type="entry name" value="Suc_Fer-like"/>
    <property type="match status" value="1"/>
</dbReference>
<gene>
    <name evidence="1" type="ORF">NIES2135_65780</name>
</gene>
<dbReference type="InterPro" id="IPR036249">
    <property type="entry name" value="Thioredoxin-like_sf"/>
</dbReference>
<geneLocation type="plasmid" evidence="1">
    <name>plasmid2</name>
</geneLocation>
<dbReference type="PANTHER" id="PTHR31902:SF22">
    <property type="entry name" value="SLL1203 PROTEIN"/>
    <property type="match status" value="1"/>
</dbReference>
<dbReference type="PANTHER" id="PTHR31902">
    <property type="entry name" value="ACTIN PATCHES DISTAL PROTEIN 1"/>
    <property type="match status" value="1"/>
</dbReference>
<dbReference type="PIRSF" id="PIRSF035042">
    <property type="entry name" value="UCP035042_thirdx"/>
    <property type="match status" value="1"/>
</dbReference>
<accession>A0A1Z4JSF6</accession>
<evidence type="ECO:0008006" key="3">
    <source>
        <dbReference type="Google" id="ProtNLM"/>
    </source>
</evidence>
<dbReference type="Gene3D" id="3.40.30.10">
    <property type="entry name" value="Glutaredoxin"/>
    <property type="match status" value="1"/>
</dbReference>
<keyword evidence="1" id="KW-0614">Plasmid</keyword>
<keyword evidence="2" id="KW-1185">Reference proteome</keyword>
<name>A0A1Z4JSF6_LEPBY</name>
<dbReference type="Proteomes" id="UP000217895">
    <property type="component" value="Plasmid Plasmid2 dna"/>
</dbReference>
<sequence>MVPFFCADAARSSNADLIGTASPYKAFIAVECPPPWTPNELDSKSVPANLSTLGEWVNEDYDRFQTCLLLIYNETLNQSGFTRLLIFEQASNFTNTYRQQEFHIADPNEIAPLIQAYLAGEPIDVTPVDNSFRDIFVCTHGSHDKCCAKYGYPLYREATTIVNHLSLHQVRVWQVSHIGGHRFAPTAIDLPAGRYYGHLNGSSLTSILTRTGDIQVLRQVYRGWSYLPWAVQAWERELLLQQGWEWMNYNVAIQVLAQNEDETLTSVELTFETPEGDRQIHRADIIADPNKAVYLKGECDSEQAFPFPQYEVQNWIRIK</sequence>
<protein>
    <recommendedName>
        <fullName evidence="3">Sucraseferredoxin family protein</fullName>
    </recommendedName>
</protein>
<dbReference type="EMBL" id="AP018205">
    <property type="protein sequence ID" value="BAY59701.1"/>
    <property type="molecule type" value="Genomic_DNA"/>
</dbReference>
<dbReference type="AlphaFoldDB" id="A0A1Z4JSF6"/>
<dbReference type="InterPro" id="IPR010350">
    <property type="entry name" value="Aim32/Apd1-like_bac"/>
</dbReference>
<reference evidence="1 2" key="1">
    <citation type="submission" date="2017-06" db="EMBL/GenBank/DDBJ databases">
        <title>Genome sequencing of cyanobaciteial culture collection at National Institute for Environmental Studies (NIES).</title>
        <authorList>
            <person name="Hirose Y."/>
            <person name="Shimura Y."/>
            <person name="Fujisawa T."/>
            <person name="Nakamura Y."/>
            <person name="Kawachi M."/>
        </authorList>
    </citation>
    <scope>NUCLEOTIDE SEQUENCE [LARGE SCALE GENOMIC DNA]</scope>
    <source>
        <strain evidence="1 2">NIES-2135</strain>
        <plasmid evidence="2">Plasmid Plasmid2 dna</plasmid>
    </source>
</reference>
<evidence type="ECO:0000313" key="2">
    <source>
        <dbReference type="Proteomes" id="UP000217895"/>
    </source>
</evidence>
<evidence type="ECO:0000313" key="1">
    <source>
        <dbReference type="EMBL" id="BAY59701.1"/>
    </source>
</evidence>
<dbReference type="InterPro" id="IPR009737">
    <property type="entry name" value="Aim32/Apd1-like"/>
</dbReference>
<proteinExistence type="predicted"/>
<dbReference type="SUPFAM" id="SSF52833">
    <property type="entry name" value="Thioredoxin-like"/>
    <property type="match status" value="1"/>
</dbReference>